<comment type="similarity">
    <text evidence="1">Belongs to the SCC3 family.</text>
</comment>
<dbReference type="GO" id="GO:0005634">
    <property type="term" value="C:nucleus"/>
    <property type="evidence" value="ECO:0007669"/>
    <property type="project" value="TreeGrafter"/>
</dbReference>
<proteinExistence type="inferred from homology"/>
<dbReference type="GO" id="GO:0008278">
    <property type="term" value="C:cohesin complex"/>
    <property type="evidence" value="ECO:0007669"/>
    <property type="project" value="TreeGrafter"/>
</dbReference>
<evidence type="ECO:0000313" key="3">
    <source>
        <dbReference type="EMBL" id="QQP52430.1"/>
    </source>
</evidence>
<dbReference type="InterPro" id="IPR016024">
    <property type="entry name" value="ARM-type_fold"/>
</dbReference>
<evidence type="ECO:0000313" key="4">
    <source>
        <dbReference type="Proteomes" id="UP000595437"/>
    </source>
</evidence>
<dbReference type="GO" id="GO:0003682">
    <property type="term" value="F:chromatin binding"/>
    <property type="evidence" value="ECO:0007669"/>
    <property type="project" value="TreeGrafter"/>
</dbReference>
<dbReference type="Proteomes" id="UP000595437">
    <property type="component" value="Chromosome 3"/>
</dbReference>
<dbReference type="InterPro" id="IPR011989">
    <property type="entry name" value="ARM-like"/>
</dbReference>
<feature type="domain" description="SCD" evidence="2">
    <location>
        <begin position="9"/>
        <end position="86"/>
    </location>
</feature>
<name>A0A7T8HM46_CALRO</name>
<organism evidence="3 4">
    <name type="scientific">Caligus rogercresseyi</name>
    <name type="common">Sea louse</name>
    <dbReference type="NCBI Taxonomy" id="217165"/>
    <lineage>
        <taxon>Eukaryota</taxon>
        <taxon>Metazoa</taxon>
        <taxon>Ecdysozoa</taxon>
        <taxon>Arthropoda</taxon>
        <taxon>Crustacea</taxon>
        <taxon>Multicrustacea</taxon>
        <taxon>Hexanauplia</taxon>
        <taxon>Copepoda</taxon>
        <taxon>Siphonostomatoida</taxon>
        <taxon>Caligidae</taxon>
        <taxon>Caligus</taxon>
    </lineage>
</organism>
<sequence>MAHLFQEVFANRFRDVFHKIRSACIHELGLWMLTFPKQFLDDAYLKYIAWSLHDAKGSVRLASLEALQPLYEKNPLESIWNLHGEV</sequence>
<dbReference type="EMBL" id="CP045892">
    <property type="protein sequence ID" value="QQP52430.1"/>
    <property type="molecule type" value="Genomic_DNA"/>
</dbReference>
<dbReference type="GO" id="GO:0007062">
    <property type="term" value="P:sister chromatid cohesion"/>
    <property type="evidence" value="ECO:0007669"/>
    <property type="project" value="TreeGrafter"/>
</dbReference>
<dbReference type="AlphaFoldDB" id="A0A7T8HM46"/>
<gene>
    <name evidence="3" type="ORF">FKW44_004586</name>
</gene>
<evidence type="ECO:0000259" key="2">
    <source>
        <dbReference type="PROSITE" id="PS51425"/>
    </source>
</evidence>
<dbReference type="PANTHER" id="PTHR11199:SF0">
    <property type="entry name" value="LD34181P-RELATED"/>
    <property type="match status" value="1"/>
</dbReference>
<dbReference type="GO" id="GO:0000785">
    <property type="term" value="C:chromatin"/>
    <property type="evidence" value="ECO:0007669"/>
    <property type="project" value="TreeGrafter"/>
</dbReference>
<dbReference type="InterPro" id="IPR039662">
    <property type="entry name" value="Cohesin_Scc3/SA"/>
</dbReference>
<dbReference type="Pfam" id="PF21581">
    <property type="entry name" value="SCD"/>
    <property type="match status" value="1"/>
</dbReference>
<protein>
    <submittedName>
        <fullName evidence="3">Cohesin subunit SA-1</fullName>
    </submittedName>
</protein>
<reference evidence="4" key="1">
    <citation type="submission" date="2021-01" db="EMBL/GenBank/DDBJ databases">
        <title>Caligus Genome Assembly.</title>
        <authorList>
            <person name="Gallardo-Escarate C."/>
        </authorList>
    </citation>
    <scope>NUCLEOTIDE SEQUENCE [LARGE SCALE GENOMIC DNA]</scope>
</reference>
<dbReference type="InterPro" id="IPR020839">
    <property type="entry name" value="SCD"/>
</dbReference>
<dbReference type="OrthoDB" id="498590at2759"/>
<evidence type="ECO:0000256" key="1">
    <source>
        <dbReference type="ARBA" id="ARBA00005486"/>
    </source>
</evidence>
<dbReference type="PROSITE" id="PS51425">
    <property type="entry name" value="SCD"/>
    <property type="match status" value="1"/>
</dbReference>
<keyword evidence="4" id="KW-1185">Reference proteome</keyword>
<dbReference type="SUPFAM" id="SSF48371">
    <property type="entry name" value="ARM repeat"/>
    <property type="match status" value="1"/>
</dbReference>
<dbReference type="PANTHER" id="PTHR11199">
    <property type="entry name" value="STROMAL ANTIGEN"/>
    <property type="match status" value="1"/>
</dbReference>
<dbReference type="Gene3D" id="1.25.10.10">
    <property type="entry name" value="Leucine-rich Repeat Variant"/>
    <property type="match status" value="1"/>
</dbReference>
<accession>A0A7T8HM46</accession>